<proteinExistence type="predicted"/>
<evidence type="ECO:0000313" key="2">
    <source>
        <dbReference type="Proteomes" id="UP000269352"/>
    </source>
</evidence>
<dbReference type="EMBL" id="BGZN01000027">
    <property type="protein sequence ID" value="GBR74047.1"/>
    <property type="molecule type" value="Genomic_DNA"/>
</dbReference>
<comment type="caution">
    <text evidence="1">The sequence shown here is derived from an EMBL/GenBank/DDBJ whole genome shotgun (WGS) entry which is preliminary data.</text>
</comment>
<evidence type="ECO:0000313" key="1">
    <source>
        <dbReference type="EMBL" id="GBR74047.1"/>
    </source>
</evidence>
<keyword evidence="2" id="KW-1185">Reference proteome</keyword>
<gene>
    <name evidence="1" type="ORF">NO1_1282</name>
</gene>
<organism evidence="1 2">
    <name type="scientific">Termititenax aidoneus</name>
    <dbReference type="NCBI Taxonomy" id="2218524"/>
    <lineage>
        <taxon>Bacteria</taxon>
        <taxon>Bacillati</taxon>
        <taxon>Candidatus Margulisiibacteriota</taxon>
        <taxon>Candidatus Termititenacia</taxon>
        <taxon>Candidatus Termititenacales</taxon>
        <taxon>Candidatus Termititenacaceae</taxon>
        <taxon>Candidatus Termititenax</taxon>
    </lineage>
</organism>
<dbReference type="Proteomes" id="UP000269352">
    <property type="component" value="Unassembled WGS sequence"/>
</dbReference>
<accession>A0A388TC49</accession>
<protein>
    <submittedName>
        <fullName evidence="1">Uncharacterized protein</fullName>
    </submittedName>
</protein>
<dbReference type="AlphaFoldDB" id="A0A388TC49"/>
<reference evidence="1 2" key="1">
    <citation type="journal article" date="2019" name="ISME J.">
        <title>Genome analyses of uncultured TG2/ZB3 bacteria in 'Margulisbacteria' specifically attached to ectosymbiotic spirochetes of protists in the termite gut.</title>
        <authorList>
            <person name="Utami Y.D."/>
            <person name="Kuwahara H."/>
            <person name="Igai K."/>
            <person name="Murakami T."/>
            <person name="Sugaya K."/>
            <person name="Morikawa T."/>
            <person name="Nagura Y."/>
            <person name="Yuki M."/>
            <person name="Deevong P."/>
            <person name="Inoue T."/>
            <person name="Kihara K."/>
            <person name="Lo N."/>
            <person name="Yamada A."/>
            <person name="Ohkuma M."/>
            <person name="Hongoh Y."/>
        </authorList>
    </citation>
    <scope>NUCLEOTIDE SEQUENCE [LARGE SCALE GENOMIC DNA]</scope>
    <source>
        <strain evidence="1">NkOx7-01</strain>
    </source>
</reference>
<sequence>MKKTISVLLVFGFIFAMGEYPKENTIYLISDDQAYSLVDYSRYSKVATTNTMLLNPSINYKHLSYTVHNNKNPYLALDDYTYGLKVTDGKNTGWIVSKNVSSDFIKAIPSQLDLDLDKQRKQREAEFAQKRIKAVDVYIAQNPKSKKYQQNLIKGEVVKGMNLDDVKLCWGEPDVFNQLSVGYYQFGIGRPVPRKYCYFRNGVVMDIQYFNY</sequence>
<name>A0A388TC49_TERA1</name>